<dbReference type="RefSeq" id="WP_139585148.1">
    <property type="nucleotide sequence ID" value="NZ_VDFY01000158.1"/>
</dbReference>
<evidence type="ECO:0000313" key="1">
    <source>
        <dbReference type="EMBL" id="TNH28244.1"/>
    </source>
</evidence>
<evidence type="ECO:0000313" key="2">
    <source>
        <dbReference type="Proteomes" id="UP000306145"/>
    </source>
</evidence>
<sequence length="362" mass="38217">MVIVVLVAAGVVGWRVAVAEREEPLRPVAAGVGEVFTDLPAHLPEPTRVTDLPTDRAAGPGALIYHRKISTGRYDPGSRSFEQNDVYLVTRSGEQFRIGRTPADTGPLNLSLSPDGRWLAAERDGRWRIRDLSGTAEYEVAAGYEFWLWSTDARSVLLAEPSAAGRAFATMALPGGDVRLLGLPLSALGGEVAFIAGRELAVYDANPLESVSATQDLTLSLRDVLTGSSRNLTVIGSGQLRPGEAVGPMVALWRTGGDPPTIWMEVGRPDLVPADLPEGPLVAPSVALLGVDVTSGAPMTRVEIPSTGGRQLCLGVVADGVALLRSTTGGTELIVVDPRHDTRRVVTTFPEAVTVLVPGARV</sequence>
<reference evidence="1 2" key="1">
    <citation type="submission" date="2019-06" db="EMBL/GenBank/DDBJ databases">
        <title>Micromonospora ordensis sp. nov., isolated from deep marine sediment.</title>
        <authorList>
            <person name="Veyisoglu A."/>
            <person name="Carro L."/>
            <person name="Klenk H.-P."/>
            <person name="Sahin N."/>
        </authorList>
    </citation>
    <scope>NUCLEOTIDE SEQUENCE [LARGE SCALE GENOMIC DNA]</scope>
    <source>
        <strain evidence="1 2">S2509</strain>
    </source>
</reference>
<organism evidence="1 2">
    <name type="scientific">Micromonospora orduensis</name>
    <dbReference type="NCBI Taxonomy" id="1420891"/>
    <lineage>
        <taxon>Bacteria</taxon>
        <taxon>Bacillati</taxon>
        <taxon>Actinomycetota</taxon>
        <taxon>Actinomycetes</taxon>
        <taxon>Micromonosporales</taxon>
        <taxon>Micromonosporaceae</taxon>
        <taxon>Micromonospora</taxon>
    </lineage>
</organism>
<dbReference type="AlphaFoldDB" id="A0A5C4QN94"/>
<dbReference type="Proteomes" id="UP000306145">
    <property type="component" value="Unassembled WGS sequence"/>
</dbReference>
<dbReference type="OrthoDB" id="3346874at2"/>
<name>A0A5C4QN94_9ACTN</name>
<evidence type="ECO:0008006" key="3">
    <source>
        <dbReference type="Google" id="ProtNLM"/>
    </source>
</evidence>
<accession>A0A5C4QN94</accession>
<gene>
    <name evidence="1" type="ORF">FHG89_15800</name>
</gene>
<dbReference type="SUPFAM" id="SSF82171">
    <property type="entry name" value="DPP6 N-terminal domain-like"/>
    <property type="match status" value="1"/>
</dbReference>
<comment type="caution">
    <text evidence="1">The sequence shown here is derived from an EMBL/GenBank/DDBJ whole genome shotgun (WGS) entry which is preliminary data.</text>
</comment>
<keyword evidence="2" id="KW-1185">Reference proteome</keyword>
<proteinExistence type="predicted"/>
<protein>
    <recommendedName>
        <fullName evidence="3">WD40 repeat domain-containing protein</fullName>
    </recommendedName>
</protein>
<dbReference type="EMBL" id="VDFY01000158">
    <property type="protein sequence ID" value="TNH28244.1"/>
    <property type="molecule type" value="Genomic_DNA"/>
</dbReference>